<keyword evidence="2 6" id="KW-0812">Transmembrane</keyword>
<dbReference type="CDD" id="cd17502">
    <property type="entry name" value="MFS_Azr1_MDR_like"/>
    <property type="match status" value="1"/>
</dbReference>
<feature type="transmembrane region" description="Helical" evidence="6">
    <location>
        <begin position="347"/>
        <end position="365"/>
    </location>
</feature>
<dbReference type="InterPro" id="IPR011701">
    <property type="entry name" value="MFS"/>
</dbReference>
<feature type="transmembrane region" description="Helical" evidence="6">
    <location>
        <begin position="131"/>
        <end position="156"/>
    </location>
</feature>
<dbReference type="GO" id="GO:0022857">
    <property type="term" value="F:transmembrane transporter activity"/>
    <property type="evidence" value="ECO:0007669"/>
    <property type="project" value="InterPro"/>
</dbReference>
<comment type="caution">
    <text evidence="8">The sequence shown here is derived from an EMBL/GenBank/DDBJ whole genome shotgun (WGS) entry which is preliminary data.</text>
</comment>
<evidence type="ECO:0000256" key="4">
    <source>
        <dbReference type="ARBA" id="ARBA00023136"/>
    </source>
</evidence>
<dbReference type="Gene3D" id="1.20.1250.20">
    <property type="entry name" value="MFS general substrate transporter like domains"/>
    <property type="match status" value="1"/>
</dbReference>
<dbReference type="SUPFAM" id="SSF103473">
    <property type="entry name" value="MFS general substrate transporter"/>
    <property type="match status" value="1"/>
</dbReference>
<dbReference type="PROSITE" id="PS50850">
    <property type="entry name" value="MFS"/>
    <property type="match status" value="1"/>
</dbReference>
<dbReference type="Proteomes" id="UP000886523">
    <property type="component" value="Unassembled WGS sequence"/>
</dbReference>
<dbReference type="InterPro" id="IPR020846">
    <property type="entry name" value="MFS_dom"/>
</dbReference>
<reference evidence="8" key="1">
    <citation type="journal article" date="2020" name="Nat. Commun.">
        <title>Large-scale genome sequencing of mycorrhizal fungi provides insights into the early evolution of symbiotic traits.</title>
        <authorList>
            <person name="Miyauchi S."/>
            <person name="Kiss E."/>
            <person name="Kuo A."/>
            <person name="Drula E."/>
            <person name="Kohler A."/>
            <person name="Sanchez-Garcia M."/>
            <person name="Morin E."/>
            <person name="Andreopoulos B."/>
            <person name="Barry K.W."/>
            <person name="Bonito G."/>
            <person name="Buee M."/>
            <person name="Carver A."/>
            <person name="Chen C."/>
            <person name="Cichocki N."/>
            <person name="Clum A."/>
            <person name="Culley D."/>
            <person name="Crous P.W."/>
            <person name="Fauchery L."/>
            <person name="Girlanda M."/>
            <person name="Hayes R.D."/>
            <person name="Keri Z."/>
            <person name="LaButti K."/>
            <person name="Lipzen A."/>
            <person name="Lombard V."/>
            <person name="Magnuson J."/>
            <person name="Maillard F."/>
            <person name="Murat C."/>
            <person name="Nolan M."/>
            <person name="Ohm R.A."/>
            <person name="Pangilinan J."/>
            <person name="Pereira M.F."/>
            <person name="Perotto S."/>
            <person name="Peter M."/>
            <person name="Pfister S."/>
            <person name="Riley R."/>
            <person name="Sitrit Y."/>
            <person name="Stielow J.B."/>
            <person name="Szollosi G."/>
            <person name="Zifcakova L."/>
            <person name="Stursova M."/>
            <person name="Spatafora J.W."/>
            <person name="Tedersoo L."/>
            <person name="Vaario L.M."/>
            <person name="Yamada A."/>
            <person name="Yan M."/>
            <person name="Wang P."/>
            <person name="Xu J."/>
            <person name="Bruns T."/>
            <person name="Baldrian P."/>
            <person name="Vilgalys R."/>
            <person name="Dunand C."/>
            <person name="Henrissat B."/>
            <person name="Grigoriev I.V."/>
            <person name="Hibbett D."/>
            <person name="Nagy L.G."/>
            <person name="Martin F.M."/>
        </authorList>
    </citation>
    <scope>NUCLEOTIDE SEQUENCE</scope>
    <source>
        <strain evidence="8">UP504</strain>
    </source>
</reference>
<keyword evidence="4 6" id="KW-0472">Membrane</keyword>
<dbReference type="EMBL" id="MU128980">
    <property type="protein sequence ID" value="KAF9512931.1"/>
    <property type="molecule type" value="Genomic_DNA"/>
</dbReference>
<feature type="transmembrane region" description="Helical" evidence="6">
    <location>
        <begin position="443"/>
        <end position="465"/>
    </location>
</feature>
<dbReference type="GO" id="GO:0005886">
    <property type="term" value="C:plasma membrane"/>
    <property type="evidence" value="ECO:0007669"/>
    <property type="project" value="TreeGrafter"/>
</dbReference>
<proteinExistence type="predicted"/>
<feature type="transmembrane region" description="Helical" evidence="6">
    <location>
        <begin position="163"/>
        <end position="182"/>
    </location>
</feature>
<organism evidence="8 9">
    <name type="scientific">Hydnum rufescens UP504</name>
    <dbReference type="NCBI Taxonomy" id="1448309"/>
    <lineage>
        <taxon>Eukaryota</taxon>
        <taxon>Fungi</taxon>
        <taxon>Dikarya</taxon>
        <taxon>Basidiomycota</taxon>
        <taxon>Agaricomycotina</taxon>
        <taxon>Agaricomycetes</taxon>
        <taxon>Cantharellales</taxon>
        <taxon>Hydnaceae</taxon>
        <taxon>Hydnum</taxon>
    </lineage>
</organism>
<feature type="transmembrane region" description="Helical" evidence="6">
    <location>
        <begin position="235"/>
        <end position="257"/>
    </location>
</feature>
<feature type="transmembrane region" description="Helical" evidence="6">
    <location>
        <begin position="50"/>
        <end position="66"/>
    </location>
</feature>
<sequence length="543" mass="58913">MELMEASATSPASDGRVDVNSEHTNLGQEKAPSTTPPPPEDSRYFEGKKLIIVHGAMLSSVLLIALDQSIVATAIPRIVSHFHALSSAGFILFYGKLLAIFPTKYVYLTAITIFELGSLVCAVSKSMNVLIFGRAFSGVGAAGIFSSVVAIIAEIAPIQKRPLLFGSFGAVFALASVMGPLLGGVFTDHVSWRWCFYINLPIGAVSVFVIVLFLKAEYTALNRSDNLEFNVWQRWLRLDWAGTFMCLGIVTSLLLPLQWGGNTKAWNDRVVIALFCVFGIVLIAFILLEWKMGKRAMLPLHMFRRRTQIGCCLTSFFVMMMLLVGIYYLPLFYQAKGRSATKSGIDILPFMLSVVVGAGTSGGVIAATGRYWYWLLLSPLVASIGAGLLFTMDRSMSQSRLIGYQILYGIGIGGALQNSFIAIQAEYNSAEHMIPQSSSMVQFTQLIGGIAGIAIAGSIFANQLVKELAKFAPNLPPTVTYIFTLPLNERDAVISAYSRSLGYAWLLSVPCGIFASLSSFFLIRNYNIRKLNMPAGGGGGGGV</sequence>
<gene>
    <name evidence="8" type="ORF">BS47DRAFT_1344871</name>
</gene>
<feature type="transmembrane region" description="Helical" evidence="6">
    <location>
        <begin position="402"/>
        <end position="423"/>
    </location>
</feature>
<evidence type="ECO:0000256" key="3">
    <source>
        <dbReference type="ARBA" id="ARBA00022989"/>
    </source>
</evidence>
<evidence type="ECO:0000256" key="6">
    <source>
        <dbReference type="SAM" id="Phobius"/>
    </source>
</evidence>
<feature type="transmembrane region" description="Helical" evidence="6">
    <location>
        <begin position="503"/>
        <end position="523"/>
    </location>
</feature>
<dbReference type="InterPro" id="IPR036259">
    <property type="entry name" value="MFS_trans_sf"/>
</dbReference>
<feature type="transmembrane region" description="Helical" evidence="6">
    <location>
        <begin position="269"/>
        <end position="288"/>
    </location>
</feature>
<feature type="compositionally biased region" description="Polar residues" evidence="5">
    <location>
        <begin position="22"/>
        <end position="33"/>
    </location>
</feature>
<feature type="domain" description="Major facilitator superfamily (MFS) profile" evidence="7">
    <location>
        <begin position="1"/>
        <end position="527"/>
    </location>
</feature>
<dbReference type="Pfam" id="PF07690">
    <property type="entry name" value="MFS_1"/>
    <property type="match status" value="1"/>
</dbReference>
<feature type="region of interest" description="Disordered" evidence="5">
    <location>
        <begin position="1"/>
        <end position="41"/>
    </location>
</feature>
<keyword evidence="9" id="KW-1185">Reference proteome</keyword>
<evidence type="ECO:0000313" key="8">
    <source>
        <dbReference type="EMBL" id="KAF9512931.1"/>
    </source>
</evidence>
<evidence type="ECO:0000259" key="7">
    <source>
        <dbReference type="PROSITE" id="PS50850"/>
    </source>
</evidence>
<feature type="transmembrane region" description="Helical" evidence="6">
    <location>
        <begin position="309"/>
        <end position="327"/>
    </location>
</feature>
<dbReference type="OrthoDB" id="10021397at2759"/>
<protein>
    <recommendedName>
        <fullName evidence="7">Major facilitator superfamily (MFS) profile domain-containing protein</fullName>
    </recommendedName>
</protein>
<keyword evidence="3 6" id="KW-1133">Transmembrane helix</keyword>
<evidence type="ECO:0000313" key="9">
    <source>
        <dbReference type="Proteomes" id="UP000886523"/>
    </source>
</evidence>
<accession>A0A9P6DS69</accession>
<evidence type="ECO:0000256" key="5">
    <source>
        <dbReference type="SAM" id="MobiDB-lite"/>
    </source>
</evidence>
<dbReference type="AlphaFoldDB" id="A0A9P6DS69"/>
<evidence type="ECO:0000256" key="1">
    <source>
        <dbReference type="ARBA" id="ARBA00004141"/>
    </source>
</evidence>
<feature type="transmembrane region" description="Helical" evidence="6">
    <location>
        <begin position="372"/>
        <end position="390"/>
    </location>
</feature>
<name>A0A9P6DS69_9AGAM</name>
<comment type="subcellular location">
    <subcellularLocation>
        <location evidence="1">Membrane</location>
        <topology evidence="1">Multi-pass membrane protein</topology>
    </subcellularLocation>
</comment>
<feature type="transmembrane region" description="Helical" evidence="6">
    <location>
        <begin position="78"/>
        <end position="98"/>
    </location>
</feature>
<evidence type="ECO:0000256" key="2">
    <source>
        <dbReference type="ARBA" id="ARBA00022692"/>
    </source>
</evidence>
<dbReference type="PANTHER" id="PTHR23501">
    <property type="entry name" value="MAJOR FACILITATOR SUPERFAMILY"/>
    <property type="match status" value="1"/>
</dbReference>
<dbReference type="PANTHER" id="PTHR23501:SF198">
    <property type="entry name" value="AZOLE RESISTANCE PROTEIN 1-RELATED"/>
    <property type="match status" value="1"/>
</dbReference>
<feature type="transmembrane region" description="Helical" evidence="6">
    <location>
        <begin position="194"/>
        <end position="214"/>
    </location>
</feature>